<protein>
    <submittedName>
        <fullName evidence="2">Phage-like protein</fullName>
    </submittedName>
</protein>
<accession>A0A0E3M902</accession>
<evidence type="ECO:0000313" key="2">
    <source>
        <dbReference type="EMBL" id="AKA72347.1"/>
    </source>
</evidence>
<feature type="domain" description="Siphovirus-type tail component RIFT-related" evidence="1">
    <location>
        <begin position="17"/>
        <end position="123"/>
    </location>
</feature>
<gene>
    <name evidence="2" type="ORF">CSCA_5222</name>
</gene>
<reference evidence="2 3" key="1">
    <citation type="journal article" date="2015" name="J. Biotechnol.">
        <title>Complete genome sequence of a malodorant-producing acetogen, Clostridium scatologenes ATCC 25775(T).</title>
        <authorList>
            <person name="Zhu Z."/>
            <person name="Guo T."/>
            <person name="Zheng H."/>
            <person name="Song T."/>
            <person name="Ouyang P."/>
            <person name="Xie J."/>
        </authorList>
    </citation>
    <scope>NUCLEOTIDE SEQUENCE [LARGE SCALE GENOMIC DNA]</scope>
    <source>
        <strain evidence="2 3">ATCC 25775</strain>
    </source>
</reference>
<dbReference type="Gene3D" id="2.40.30.200">
    <property type="match status" value="1"/>
</dbReference>
<dbReference type="Pfam" id="PF05709">
    <property type="entry name" value="Sipho_tail"/>
    <property type="match status" value="1"/>
</dbReference>
<dbReference type="NCBIfam" id="TIGR01633">
    <property type="entry name" value="phi3626_gp14_N"/>
    <property type="match status" value="1"/>
</dbReference>
<dbReference type="EMBL" id="CP009933">
    <property type="protein sequence ID" value="AKA72347.1"/>
    <property type="molecule type" value="Genomic_DNA"/>
</dbReference>
<keyword evidence="3" id="KW-1185">Reference proteome</keyword>
<dbReference type="Proteomes" id="UP000033115">
    <property type="component" value="Chromosome"/>
</dbReference>
<proteinExistence type="predicted"/>
<organism evidence="2 3">
    <name type="scientific">Clostridium scatologenes</name>
    <dbReference type="NCBI Taxonomy" id="1548"/>
    <lineage>
        <taxon>Bacteria</taxon>
        <taxon>Bacillati</taxon>
        <taxon>Bacillota</taxon>
        <taxon>Clostridia</taxon>
        <taxon>Eubacteriales</taxon>
        <taxon>Clostridiaceae</taxon>
        <taxon>Clostridium</taxon>
    </lineage>
</organism>
<evidence type="ECO:0000313" key="3">
    <source>
        <dbReference type="Proteomes" id="UP000033115"/>
    </source>
</evidence>
<dbReference type="STRING" id="1548.CSCA_5222"/>
<dbReference type="InterPro" id="IPR006520">
    <property type="entry name" value="Dit_BPSPP_N"/>
</dbReference>
<dbReference type="InterPro" id="IPR008841">
    <property type="entry name" value="Siphovirus-type_tail_N"/>
</dbReference>
<sequence>MLSFKFASKNSYDDFGMLISQRPNLPSPKRRVNTINIPGRDSNLRFDEKTYDDITLNVECSVKDKQNLANKIDDIKAWLFGAGESDLIFSFQEDKKYIAQVVNAIDFKQVYKYFSEFPIIFNCRPFKYAVDNTAIIINQSKTIVTNPGTIESEPIINIYGSGDIVFNINGQQISFKGIAEKVIVNSVIQDCYDDVGNNLNGKMSGEFLKMKSGENIIEWSGGVTKVELLPNWRWL</sequence>
<name>A0A0E3M902_CLOSL</name>
<dbReference type="AlphaFoldDB" id="A0A0E3M902"/>
<evidence type="ECO:0000259" key="1">
    <source>
        <dbReference type="Pfam" id="PF05709"/>
    </source>
</evidence>
<dbReference type="RefSeq" id="WP_026366530.1">
    <property type="nucleotide sequence ID" value="NZ_CP009933.1"/>
</dbReference>
<dbReference type="KEGG" id="csq:CSCA_5222"/>
<dbReference type="HOGENOM" id="CLU_091718_3_1_9"/>